<evidence type="ECO:0000256" key="3">
    <source>
        <dbReference type="ARBA" id="ARBA00022676"/>
    </source>
</evidence>
<gene>
    <name evidence="10" type="ORF">MoryE10_11870</name>
</gene>
<accession>A0A8D4VN11</accession>
<evidence type="ECO:0000256" key="5">
    <source>
        <dbReference type="ARBA" id="ARBA00022692"/>
    </source>
</evidence>
<keyword evidence="6 8" id="KW-1133">Transmembrane helix</keyword>
<dbReference type="GO" id="GO:0005886">
    <property type="term" value="C:plasma membrane"/>
    <property type="evidence" value="ECO:0007669"/>
    <property type="project" value="UniProtKB-SubCell"/>
</dbReference>
<name>A0A8D4VN11_9GAMM</name>
<dbReference type="PANTHER" id="PTHR33908">
    <property type="entry name" value="MANNOSYLTRANSFERASE YKCB-RELATED"/>
    <property type="match status" value="1"/>
</dbReference>
<keyword evidence="11" id="KW-1185">Reference proteome</keyword>
<comment type="subcellular location">
    <subcellularLocation>
        <location evidence="1">Cell membrane</location>
        <topology evidence="1">Multi-pass membrane protein</topology>
    </subcellularLocation>
</comment>
<reference evidence="10" key="1">
    <citation type="submission" date="2019-06" db="EMBL/GenBank/DDBJ databases">
        <title>Complete genome sequence of Methylogaea oryzae strain JCM16910.</title>
        <authorList>
            <person name="Asakawa S."/>
        </authorList>
    </citation>
    <scope>NUCLEOTIDE SEQUENCE</scope>
    <source>
        <strain evidence="10">E10</strain>
    </source>
</reference>
<feature type="domain" description="Glycosyltransferase RgtA/B/C/D-like" evidence="9">
    <location>
        <begin position="11"/>
        <end position="171"/>
    </location>
</feature>
<dbReference type="EMBL" id="AP019782">
    <property type="protein sequence ID" value="BBL70581.1"/>
    <property type="molecule type" value="Genomic_DNA"/>
</dbReference>
<dbReference type="GO" id="GO:0016763">
    <property type="term" value="F:pentosyltransferase activity"/>
    <property type="evidence" value="ECO:0007669"/>
    <property type="project" value="TreeGrafter"/>
</dbReference>
<proteinExistence type="predicted"/>
<feature type="transmembrane region" description="Helical" evidence="8">
    <location>
        <begin position="113"/>
        <end position="146"/>
    </location>
</feature>
<evidence type="ECO:0000313" key="10">
    <source>
        <dbReference type="EMBL" id="BBL70581.1"/>
    </source>
</evidence>
<feature type="transmembrane region" description="Helical" evidence="8">
    <location>
        <begin position="263"/>
        <end position="282"/>
    </location>
</feature>
<evidence type="ECO:0000313" key="11">
    <source>
        <dbReference type="Proteomes" id="UP000824988"/>
    </source>
</evidence>
<evidence type="ECO:0000256" key="8">
    <source>
        <dbReference type="SAM" id="Phobius"/>
    </source>
</evidence>
<evidence type="ECO:0000259" key="9">
    <source>
        <dbReference type="Pfam" id="PF13231"/>
    </source>
</evidence>
<feature type="transmembrane region" description="Helical" evidence="8">
    <location>
        <begin position="32"/>
        <end position="51"/>
    </location>
</feature>
<feature type="transmembrane region" description="Helical" evidence="8">
    <location>
        <begin position="63"/>
        <end position="82"/>
    </location>
</feature>
<evidence type="ECO:0000256" key="6">
    <source>
        <dbReference type="ARBA" id="ARBA00022989"/>
    </source>
</evidence>
<dbReference type="Proteomes" id="UP000824988">
    <property type="component" value="Chromosome"/>
</dbReference>
<feature type="transmembrane region" description="Helical" evidence="8">
    <location>
        <begin position="207"/>
        <end position="225"/>
    </location>
</feature>
<keyword evidence="3" id="KW-0328">Glycosyltransferase</keyword>
<evidence type="ECO:0000256" key="1">
    <source>
        <dbReference type="ARBA" id="ARBA00004651"/>
    </source>
</evidence>
<evidence type="ECO:0000256" key="2">
    <source>
        <dbReference type="ARBA" id="ARBA00022475"/>
    </source>
</evidence>
<keyword evidence="7 8" id="KW-0472">Membrane</keyword>
<feature type="transmembrane region" description="Helical" evidence="8">
    <location>
        <begin position="237"/>
        <end position="257"/>
    </location>
</feature>
<keyword evidence="5 8" id="KW-0812">Transmembrane</keyword>
<dbReference type="GO" id="GO:0009103">
    <property type="term" value="P:lipopolysaccharide biosynthetic process"/>
    <property type="evidence" value="ECO:0007669"/>
    <property type="project" value="UniProtKB-ARBA"/>
</dbReference>
<feature type="transmembrane region" description="Helical" evidence="8">
    <location>
        <begin position="289"/>
        <end position="308"/>
    </location>
</feature>
<dbReference type="AlphaFoldDB" id="A0A8D4VN11"/>
<dbReference type="KEGG" id="moz:MoryE10_11870"/>
<feature type="transmembrane region" description="Helical" evidence="8">
    <location>
        <begin position="158"/>
        <end position="177"/>
    </location>
</feature>
<sequence>MTAYKDLFDNHTPLFHILYAPIYGLFGETPDIVFLMRLSTIPLYLAAIYLTYAIAKELFDKRIGLYAAALTAIYPRFFLIMAEFRADDLWLVLWLTSCLLYVKNRDKIETNYIFGFVVGAMFCVSMKSILLIACLVGASSASYVLGYRTENNHKARDIVAFVSGLATLPVVLLSYLASHDALGHFINQAILHNAPTHPDYLKRLISAAPYLSVYLILAAVAWKANHSPSRQQTSRRTTLLIWLTFFIPGIYIFWPWMTAQTTIPAIPIAAIFFTSAISQIPARLNYRSVSLSAVALIIAALFEVSALIPNLSAQSDKNAKPENDLLKAVLSLTDKSDKVFDLKGETIFRQRAYFPVLETITRENVQRNPELDTIAEDVVAQKAVVAIPDAPRIPPRGRQFLNDHYVQVGPVRVPGKTWPAPLPTGLLKVEIVIPGEYGLVNANGLVKASIDGVTADWPVYLSQGEHTVFVAPNTSGPLVLVWNRALEHDYLPSIF</sequence>
<dbReference type="Pfam" id="PF13231">
    <property type="entry name" value="PMT_2"/>
    <property type="match status" value="1"/>
</dbReference>
<evidence type="ECO:0000256" key="7">
    <source>
        <dbReference type="ARBA" id="ARBA00023136"/>
    </source>
</evidence>
<keyword evidence="2" id="KW-1003">Cell membrane</keyword>
<dbReference type="InterPro" id="IPR050297">
    <property type="entry name" value="LipidA_mod_glycosyltrf_83"/>
</dbReference>
<organism evidence="10 11">
    <name type="scientific">Methylogaea oryzae</name>
    <dbReference type="NCBI Taxonomy" id="1295382"/>
    <lineage>
        <taxon>Bacteria</taxon>
        <taxon>Pseudomonadati</taxon>
        <taxon>Pseudomonadota</taxon>
        <taxon>Gammaproteobacteria</taxon>
        <taxon>Methylococcales</taxon>
        <taxon>Methylococcaceae</taxon>
        <taxon>Methylogaea</taxon>
    </lineage>
</organism>
<keyword evidence="4" id="KW-0808">Transferase</keyword>
<evidence type="ECO:0000256" key="4">
    <source>
        <dbReference type="ARBA" id="ARBA00022679"/>
    </source>
</evidence>
<protein>
    <recommendedName>
        <fullName evidence="9">Glycosyltransferase RgtA/B/C/D-like domain-containing protein</fullName>
    </recommendedName>
</protein>
<dbReference type="InterPro" id="IPR038731">
    <property type="entry name" value="RgtA/B/C-like"/>
</dbReference>
<dbReference type="PANTHER" id="PTHR33908:SF11">
    <property type="entry name" value="MEMBRANE PROTEIN"/>
    <property type="match status" value="1"/>
</dbReference>